<evidence type="ECO:0000256" key="1">
    <source>
        <dbReference type="SAM" id="Phobius"/>
    </source>
</evidence>
<feature type="transmembrane region" description="Helical" evidence="1">
    <location>
        <begin position="12"/>
        <end position="40"/>
    </location>
</feature>
<evidence type="ECO:0000313" key="2">
    <source>
        <dbReference type="EMBL" id="JAE21439.1"/>
    </source>
</evidence>
<protein>
    <submittedName>
        <fullName evidence="2">Uncharacterized protein</fullName>
    </submittedName>
</protein>
<reference evidence="2" key="1">
    <citation type="submission" date="2014-09" db="EMBL/GenBank/DDBJ databases">
        <authorList>
            <person name="Magalhaes I.L.F."/>
            <person name="Oliveira U."/>
            <person name="Santos F.R."/>
            <person name="Vidigal T.H.D.A."/>
            <person name="Brescovit A.D."/>
            <person name="Santos A.J."/>
        </authorList>
    </citation>
    <scope>NUCLEOTIDE SEQUENCE</scope>
    <source>
        <tissue evidence="2">Shoot tissue taken approximately 20 cm above the soil surface</tissue>
    </source>
</reference>
<keyword evidence="1" id="KW-0812">Transmembrane</keyword>
<accession>A0A0A9GD98</accession>
<organism evidence="2">
    <name type="scientific">Arundo donax</name>
    <name type="common">Giant reed</name>
    <name type="synonym">Donax arundinaceus</name>
    <dbReference type="NCBI Taxonomy" id="35708"/>
    <lineage>
        <taxon>Eukaryota</taxon>
        <taxon>Viridiplantae</taxon>
        <taxon>Streptophyta</taxon>
        <taxon>Embryophyta</taxon>
        <taxon>Tracheophyta</taxon>
        <taxon>Spermatophyta</taxon>
        <taxon>Magnoliopsida</taxon>
        <taxon>Liliopsida</taxon>
        <taxon>Poales</taxon>
        <taxon>Poaceae</taxon>
        <taxon>PACMAD clade</taxon>
        <taxon>Arundinoideae</taxon>
        <taxon>Arundineae</taxon>
        <taxon>Arundo</taxon>
    </lineage>
</organism>
<dbReference type="AlphaFoldDB" id="A0A0A9GD98"/>
<keyword evidence="1" id="KW-1133">Transmembrane helix</keyword>
<name>A0A0A9GD98_ARUDO</name>
<proteinExistence type="predicted"/>
<reference evidence="2" key="2">
    <citation type="journal article" date="2015" name="Data Brief">
        <title>Shoot transcriptome of the giant reed, Arundo donax.</title>
        <authorList>
            <person name="Barrero R.A."/>
            <person name="Guerrero F.D."/>
            <person name="Moolhuijzen P."/>
            <person name="Goolsby J.A."/>
            <person name="Tidwell J."/>
            <person name="Bellgard S.E."/>
            <person name="Bellgard M.I."/>
        </authorList>
    </citation>
    <scope>NUCLEOTIDE SEQUENCE</scope>
    <source>
        <tissue evidence="2">Shoot tissue taken approximately 20 cm above the soil surface</tissue>
    </source>
</reference>
<sequence length="62" mass="6644">MKIDGRAWRLGLPAFVIVSAVRVGVGCVAALVGALIILFFSGQGVSLFRSTVCRHRLIAFRA</sequence>
<dbReference type="EMBL" id="GBRH01176457">
    <property type="protein sequence ID" value="JAE21439.1"/>
    <property type="molecule type" value="Transcribed_RNA"/>
</dbReference>
<keyword evidence="1" id="KW-0472">Membrane</keyword>